<comment type="subcellular location">
    <subcellularLocation>
        <location evidence="1">Nucleus</location>
    </subcellularLocation>
</comment>
<evidence type="ECO:0000256" key="3">
    <source>
        <dbReference type="ARBA" id="ARBA00022679"/>
    </source>
</evidence>
<feature type="domain" description="DNA-directed DNA polymerase family B multifunctional" evidence="14">
    <location>
        <begin position="818"/>
        <end position="1331"/>
    </location>
</feature>
<dbReference type="Pfam" id="PF08996">
    <property type="entry name" value="zf-DNA_Pol"/>
    <property type="match status" value="1"/>
</dbReference>
<evidence type="ECO:0000256" key="4">
    <source>
        <dbReference type="ARBA" id="ARBA00022695"/>
    </source>
</evidence>
<keyword evidence="4 12" id="KW-0548">Nucleotidyltransferase</keyword>
<dbReference type="InterPro" id="IPR006134">
    <property type="entry name" value="DNA-dir_DNA_pol_B_multi_dom"/>
</dbReference>
<keyword evidence="11" id="KW-0539">Nucleus</keyword>
<evidence type="ECO:0000256" key="5">
    <source>
        <dbReference type="ARBA" id="ARBA00022705"/>
    </source>
</evidence>
<dbReference type="CDD" id="cd05776">
    <property type="entry name" value="DNA_polB_alpha_exo"/>
    <property type="match status" value="1"/>
</dbReference>
<proteinExistence type="inferred from homology"/>
<sequence>MVDNHDSSTSGRSTRRAKSSRLVNRRQQLAALRHIKATGESPLLLHEGQEDDEAVEGDSIFVDADECDAIVKGRLQDDFVVDDEGLGYAETGLDDWDQQPNYDSEEDDENESGASRATNKRTRGTKRGHAAKAGGSSHGSPVPDSQRLSAFFKRGRQDGAGKSKHLLRDGVLHASKADEQFMEGLLNELDEGVDDLPPKRARMDQPPPSRVSRQLKPTSSTVGIPATPARAPTPAVVETIPIAPVHQTPVQPPTVLPRGAHTQPDPITYMDDGDDPELLTEMLAATSAITPAFHHHPAASVTQPLGQSAPTPLARKTSTNKPSSSAAVDREFRPPQFELNLEASAETTAGSQGPFSAISLASQSSGPGPQVLEADGSLLMFWVDAFEKDGVVYLFGKVRPQGAEEYVSCCLSVKGIDRNLFVLPREKLLGDDGQPTDQDVTMLDVYNELKACFQRQGIKLWRSKEVTRKYAFELSGIPTESAYLKVLYPFQQPAYSGSISGKSFQHVFGVNTSPLELLLIKRRIMGPCWLRIDKVQVVSQHLSWCRVEVQVDNLKYVTPLADTDPAKPAYSPGLTVMTISLKTNLGAKKMTKEIIAANLLVNRQVKPDNPVDIKTLPSQQFTVVRALPGEYLPPGLAGQCQKQRFAVETVKGEHALLSYILAILQRADPDIIVGHNFLGHDLNLLLSRMKHNRVDHWSRLGRLRRTQWPWSQNANQSYTSSFAERMIMSGRVVCDTYLAAKDLIRSKSYSLTQLALSELRVDRLDIDFAKIPAYYSNAQDLATFLRHCQFDAFLVASLMYQLQVLPLTKQLTNLAGNLWTRTMTGARAERNEYLLLHEFHRCKYICPDRAPFGAQTRPAKGKGGKATSGAPRTTSLAEADDVDAAEQDLIAEGLAGPDATQAPAGGKSGRRKPAYAGGLVLEPKKGFYDRFVVLLDFNSLYPSIIQEFNICFTTVARSHPTTTEASAKDSPEAQDELPELPDPYLQAGVLPRMLKTLVERRRQVKALMKGKNLTTAQLTQYDIRQRALKLTANSMYGCLGFTHSRFYAKPLAMLITHKGREILQSTVQLAEAEGLEVIYGDTDSIMIHTNTCDLQQVYQLGREFKKKVNERYRLLELDIDGVFQRMLLLKKKKYAALVVKDEGTGSSQGTPLKTEVETKGLDLVRRDWCELSHDVSNYVLAQILSGDDRDEVISRTHGYLAEIGEAIRTQTIAIDKFVINKGLTKNPEDYNDAKSQPHVQVALRMRRQGQSVAAGDTVPYVIASLDSHLGFTGANTDTASLSDSKPSNVSYAERAYHPKEFADPAKGFVVDYEWYLNQQVHPPVARLCEPIEGTDAARLAHFLGLDPSKFRSFTSGAADGRGNGLGAGSGYRTLESQVSDEERFAQVDKWDVRCRACQQSFVFPGIARLPTTEAQPSVPNEPQSDIVVPGFQCPNAECNATVSLASLQVQLTLAIRSRIEQYHQHYLLCDDTMDASQHRTRKMSVYGRRCIAAHCRGRMMDEYSDRALYTQLQYYESLFVLEKAERQGKNESQKAVIRSMYNRHFDVYDGLKSIATSYLDLSARRFINLSEVFSDVLKIKM</sequence>
<dbReference type="EMBL" id="JANBQB010000505">
    <property type="protein sequence ID" value="KAJ1975656.1"/>
    <property type="molecule type" value="Genomic_DNA"/>
</dbReference>
<feature type="domain" description="DNA polymerase alpha catalytic subunit N-terminal" evidence="17">
    <location>
        <begin position="29"/>
        <end position="97"/>
    </location>
</feature>
<dbReference type="InterPro" id="IPR038256">
    <property type="entry name" value="Pol_alpha_znc_sf"/>
</dbReference>
<evidence type="ECO:0000313" key="19">
    <source>
        <dbReference type="Proteomes" id="UP001151582"/>
    </source>
</evidence>
<evidence type="ECO:0000259" key="15">
    <source>
        <dbReference type="Pfam" id="PF03104"/>
    </source>
</evidence>
<dbReference type="Gene3D" id="2.40.50.730">
    <property type="match status" value="1"/>
</dbReference>
<evidence type="ECO:0000256" key="7">
    <source>
        <dbReference type="ARBA" id="ARBA00022771"/>
    </source>
</evidence>
<dbReference type="FunFam" id="3.30.70.2820:FF:000001">
    <property type="entry name" value="DNA polymerase"/>
    <property type="match status" value="1"/>
</dbReference>
<dbReference type="InterPro" id="IPR045846">
    <property type="entry name" value="POLBc_alpha"/>
</dbReference>
<dbReference type="SMART" id="SM00486">
    <property type="entry name" value="POLBc"/>
    <property type="match status" value="1"/>
</dbReference>
<dbReference type="GO" id="GO:0033554">
    <property type="term" value="P:cellular response to stress"/>
    <property type="evidence" value="ECO:0007669"/>
    <property type="project" value="UniProtKB-ARBA"/>
</dbReference>
<dbReference type="Gene3D" id="3.30.70.2820">
    <property type="match status" value="1"/>
</dbReference>
<dbReference type="OrthoDB" id="6755010at2759"/>
<dbReference type="InterPro" id="IPR036397">
    <property type="entry name" value="RNaseH_sf"/>
</dbReference>
<evidence type="ECO:0000313" key="18">
    <source>
        <dbReference type="EMBL" id="KAJ1975656.1"/>
    </source>
</evidence>
<dbReference type="EC" id="2.7.7.7" evidence="12"/>
<keyword evidence="8" id="KW-0862">Zinc</keyword>
<name>A0A9W8B2Y8_9FUNG</name>
<feature type="compositionally biased region" description="Acidic residues" evidence="13">
    <location>
        <begin position="92"/>
        <end position="111"/>
    </location>
</feature>
<evidence type="ECO:0000256" key="6">
    <source>
        <dbReference type="ARBA" id="ARBA00022723"/>
    </source>
</evidence>
<dbReference type="InterPro" id="IPR017964">
    <property type="entry name" value="DNA-dir_DNA_pol_B_CS"/>
</dbReference>
<dbReference type="GO" id="GO:0003697">
    <property type="term" value="F:single-stranded DNA binding"/>
    <property type="evidence" value="ECO:0007669"/>
    <property type="project" value="TreeGrafter"/>
</dbReference>
<feature type="compositionally biased region" description="Polar residues" evidence="13">
    <location>
        <begin position="211"/>
        <end position="222"/>
    </location>
</feature>
<dbReference type="Gene3D" id="6.10.10.100">
    <property type="match status" value="1"/>
</dbReference>
<dbReference type="PANTHER" id="PTHR45861">
    <property type="entry name" value="DNA POLYMERASE ALPHA CATALYTIC SUBUNIT"/>
    <property type="match status" value="1"/>
</dbReference>
<organism evidence="18 19">
    <name type="scientific">Dimargaris verticillata</name>
    <dbReference type="NCBI Taxonomy" id="2761393"/>
    <lineage>
        <taxon>Eukaryota</taxon>
        <taxon>Fungi</taxon>
        <taxon>Fungi incertae sedis</taxon>
        <taxon>Zoopagomycota</taxon>
        <taxon>Kickxellomycotina</taxon>
        <taxon>Dimargaritomycetes</taxon>
        <taxon>Dimargaritales</taxon>
        <taxon>Dimargaritaceae</taxon>
        <taxon>Dimargaris</taxon>
    </lineage>
</organism>
<dbReference type="NCBIfam" id="TIGR00592">
    <property type="entry name" value="pol2"/>
    <property type="match status" value="1"/>
</dbReference>
<dbReference type="InterPro" id="IPR006133">
    <property type="entry name" value="DNA-dir_DNA_pol_B_exonuc"/>
</dbReference>
<dbReference type="SUPFAM" id="SSF53098">
    <property type="entry name" value="Ribonuclease H-like"/>
    <property type="match status" value="1"/>
</dbReference>
<dbReference type="Gene3D" id="1.10.3200.20">
    <property type="entry name" value="DNA Polymerase alpha, zinc finger"/>
    <property type="match status" value="1"/>
</dbReference>
<feature type="region of interest" description="Disordered" evidence="13">
    <location>
        <begin position="301"/>
        <end position="332"/>
    </location>
</feature>
<evidence type="ECO:0000256" key="10">
    <source>
        <dbReference type="ARBA" id="ARBA00023125"/>
    </source>
</evidence>
<feature type="compositionally biased region" description="Low complexity" evidence="13">
    <location>
        <begin position="131"/>
        <end position="140"/>
    </location>
</feature>
<evidence type="ECO:0000256" key="12">
    <source>
        <dbReference type="RuleBase" id="RU000442"/>
    </source>
</evidence>
<feature type="compositionally biased region" description="Polar residues" evidence="13">
    <location>
        <begin position="301"/>
        <end position="326"/>
    </location>
</feature>
<dbReference type="InterPro" id="IPR023211">
    <property type="entry name" value="DNA_pol_palm_dom_sf"/>
</dbReference>
<dbReference type="Pfam" id="PF00136">
    <property type="entry name" value="DNA_pol_B"/>
    <property type="match status" value="1"/>
</dbReference>
<evidence type="ECO:0000259" key="14">
    <source>
        <dbReference type="Pfam" id="PF00136"/>
    </source>
</evidence>
<gene>
    <name evidence="18" type="primary">POL1</name>
    <name evidence="18" type="ORF">H4R34_004256</name>
</gene>
<comment type="catalytic activity">
    <reaction evidence="12">
        <text>DNA(n) + a 2'-deoxyribonucleoside 5'-triphosphate = DNA(n+1) + diphosphate</text>
        <dbReference type="Rhea" id="RHEA:22508"/>
        <dbReference type="Rhea" id="RHEA-COMP:17339"/>
        <dbReference type="Rhea" id="RHEA-COMP:17340"/>
        <dbReference type="ChEBI" id="CHEBI:33019"/>
        <dbReference type="ChEBI" id="CHEBI:61560"/>
        <dbReference type="ChEBI" id="CHEBI:173112"/>
        <dbReference type="EC" id="2.7.7.7"/>
    </reaction>
</comment>
<dbReference type="Gene3D" id="1.10.287.690">
    <property type="entry name" value="Helix hairpin bin"/>
    <property type="match status" value="1"/>
</dbReference>
<dbReference type="InterPro" id="IPR042087">
    <property type="entry name" value="DNA_pol_B_thumb"/>
</dbReference>
<dbReference type="PANTHER" id="PTHR45861:SF1">
    <property type="entry name" value="DNA POLYMERASE ALPHA CATALYTIC SUBUNIT"/>
    <property type="match status" value="1"/>
</dbReference>
<evidence type="ECO:0000256" key="9">
    <source>
        <dbReference type="ARBA" id="ARBA00022932"/>
    </source>
</evidence>
<feature type="region of interest" description="Disordered" evidence="13">
    <location>
        <begin position="856"/>
        <end position="878"/>
    </location>
</feature>
<feature type="region of interest" description="Disordered" evidence="13">
    <location>
        <begin position="962"/>
        <end position="982"/>
    </location>
</feature>
<keyword evidence="19" id="KW-1185">Reference proteome</keyword>
<dbReference type="GO" id="GO:0006273">
    <property type="term" value="P:lagging strand elongation"/>
    <property type="evidence" value="ECO:0007669"/>
    <property type="project" value="TreeGrafter"/>
</dbReference>
<comment type="similarity">
    <text evidence="2 12">Belongs to the DNA polymerase type-B family.</text>
</comment>
<dbReference type="InterPro" id="IPR012337">
    <property type="entry name" value="RNaseH-like_sf"/>
</dbReference>
<comment type="caution">
    <text evidence="18">The sequence shown here is derived from an EMBL/GenBank/DDBJ whole genome shotgun (WGS) entry which is preliminary data.</text>
</comment>
<dbReference type="Gene3D" id="3.30.420.10">
    <property type="entry name" value="Ribonuclease H-like superfamily/Ribonuclease H"/>
    <property type="match status" value="1"/>
</dbReference>
<dbReference type="GO" id="GO:0005658">
    <property type="term" value="C:alpha DNA polymerase:primase complex"/>
    <property type="evidence" value="ECO:0007669"/>
    <property type="project" value="UniProtKB-ARBA"/>
</dbReference>
<dbReference type="GO" id="GO:0000166">
    <property type="term" value="F:nucleotide binding"/>
    <property type="evidence" value="ECO:0007669"/>
    <property type="project" value="InterPro"/>
</dbReference>
<feature type="region of interest" description="Disordered" evidence="13">
    <location>
        <begin position="892"/>
        <end position="912"/>
    </location>
</feature>
<dbReference type="FunFam" id="1.10.287.690:FF:000003">
    <property type="entry name" value="DNA polymerase"/>
    <property type="match status" value="1"/>
</dbReference>
<evidence type="ECO:0000259" key="16">
    <source>
        <dbReference type="Pfam" id="PF08996"/>
    </source>
</evidence>
<dbReference type="Gene3D" id="1.10.132.60">
    <property type="entry name" value="DNA polymerase family B, C-terminal domain"/>
    <property type="match status" value="1"/>
</dbReference>
<keyword evidence="6" id="KW-0479">Metal-binding</keyword>
<dbReference type="Pfam" id="PF03104">
    <property type="entry name" value="DNA_pol_B_exo1"/>
    <property type="match status" value="1"/>
</dbReference>
<keyword evidence="3 12" id="KW-0808">Transferase</keyword>
<keyword evidence="10 12" id="KW-0238">DNA-binding</keyword>
<keyword evidence="5 12" id="KW-0235">DNA replication</keyword>
<dbReference type="SUPFAM" id="SSF56672">
    <property type="entry name" value="DNA/RNA polymerases"/>
    <property type="match status" value="1"/>
</dbReference>
<dbReference type="Gene3D" id="3.90.1600.10">
    <property type="entry name" value="Palm domain of DNA polymerase"/>
    <property type="match status" value="1"/>
</dbReference>
<dbReference type="CDD" id="cd05532">
    <property type="entry name" value="POLBc_alpha"/>
    <property type="match status" value="1"/>
</dbReference>
<dbReference type="GO" id="GO:0006272">
    <property type="term" value="P:leading strand elongation"/>
    <property type="evidence" value="ECO:0007669"/>
    <property type="project" value="TreeGrafter"/>
</dbReference>
<dbReference type="FunFam" id="1.10.132.60:FF:000004">
    <property type="entry name" value="DNA polymerase"/>
    <property type="match status" value="1"/>
</dbReference>
<evidence type="ECO:0000256" key="1">
    <source>
        <dbReference type="ARBA" id="ARBA00004123"/>
    </source>
</evidence>
<feature type="region of interest" description="Disordered" evidence="13">
    <location>
        <begin position="1"/>
        <end position="23"/>
    </location>
</feature>
<dbReference type="InterPro" id="IPR006172">
    <property type="entry name" value="DNA-dir_DNA_pol_B"/>
</dbReference>
<feature type="compositionally biased region" description="Basic residues" evidence="13">
    <location>
        <begin position="118"/>
        <end position="130"/>
    </location>
</feature>
<feature type="domain" description="DNA-directed DNA polymerase family B exonuclease" evidence="15">
    <location>
        <begin position="506"/>
        <end position="752"/>
    </location>
</feature>
<evidence type="ECO:0000256" key="8">
    <source>
        <dbReference type="ARBA" id="ARBA00022833"/>
    </source>
</evidence>
<dbReference type="InterPro" id="IPR015088">
    <property type="entry name" value="Znf_DNA-dir_DNA_pol_B_alpha"/>
</dbReference>
<dbReference type="GO" id="GO:1902975">
    <property type="term" value="P:mitotic DNA replication initiation"/>
    <property type="evidence" value="ECO:0007669"/>
    <property type="project" value="InterPro"/>
</dbReference>
<evidence type="ECO:0000259" key="17">
    <source>
        <dbReference type="Pfam" id="PF12254"/>
    </source>
</evidence>
<dbReference type="GO" id="GO:0003887">
    <property type="term" value="F:DNA-directed DNA polymerase activity"/>
    <property type="evidence" value="ECO:0007669"/>
    <property type="project" value="UniProtKB-KW"/>
</dbReference>
<feature type="region of interest" description="Disordered" evidence="13">
    <location>
        <begin position="89"/>
        <end position="146"/>
    </location>
</feature>
<dbReference type="Pfam" id="PF12254">
    <property type="entry name" value="DNA_pol_alpha_N"/>
    <property type="match status" value="1"/>
</dbReference>
<feature type="domain" description="Zinc finger DNA-directed DNA polymerase family B alpha" evidence="16">
    <location>
        <begin position="1376"/>
        <end position="1573"/>
    </location>
</feature>
<dbReference type="Proteomes" id="UP001151582">
    <property type="component" value="Unassembled WGS sequence"/>
</dbReference>
<protein>
    <recommendedName>
        <fullName evidence="12">DNA polymerase</fullName>
        <ecNumber evidence="12">2.7.7.7</ecNumber>
    </recommendedName>
</protein>
<dbReference type="InterPro" id="IPR024647">
    <property type="entry name" value="DNA_pol_a_cat_su_N"/>
</dbReference>
<dbReference type="PROSITE" id="PS00116">
    <property type="entry name" value="DNA_POLYMERASE_B"/>
    <property type="match status" value="1"/>
</dbReference>
<dbReference type="GO" id="GO:0003688">
    <property type="term" value="F:DNA replication origin binding"/>
    <property type="evidence" value="ECO:0007669"/>
    <property type="project" value="TreeGrafter"/>
</dbReference>
<accession>A0A9W8B2Y8</accession>
<dbReference type="GO" id="GO:0008270">
    <property type="term" value="F:zinc ion binding"/>
    <property type="evidence" value="ECO:0007669"/>
    <property type="project" value="UniProtKB-KW"/>
</dbReference>
<reference evidence="18" key="1">
    <citation type="submission" date="2022-07" db="EMBL/GenBank/DDBJ databases">
        <title>Phylogenomic reconstructions and comparative analyses of Kickxellomycotina fungi.</title>
        <authorList>
            <person name="Reynolds N.K."/>
            <person name="Stajich J.E."/>
            <person name="Barry K."/>
            <person name="Grigoriev I.V."/>
            <person name="Crous P."/>
            <person name="Smith M.E."/>
        </authorList>
    </citation>
    <scope>NUCLEOTIDE SEQUENCE</scope>
    <source>
        <strain evidence="18">RSA 567</strain>
    </source>
</reference>
<dbReference type="GO" id="GO:0003682">
    <property type="term" value="F:chromatin binding"/>
    <property type="evidence" value="ECO:0007669"/>
    <property type="project" value="TreeGrafter"/>
</dbReference>
<evidence type="ECO:0000256" key="11">
    <source>
        <dbReference type="ARBA" id="ARBA00023242"/>
    </source>
</evidence>
<dbReference type="PRINTS" id="PR00106">
    <property type="entry name" value="DNAPOLB"/>
</dbReference>
<dbReference type="InterPro" id="IPR043502">
    <property type="entry name" value="DNA/RNA_pol_sf"/>
</dbReference>
<feature type="region of interest" description="Disordered" evidence="13">
    <location>
        <begin position="38"/>
        <end position="60"/>
    </location>
</feature>
<keyword evidence="9 12" id="KW-0239">DNA-directed DNA polymerase</keyword>
<feature type="region of interest" description="Disordered" evidence="13">
    <location>
        <begin position="193"/>
        <end position="230"/>
    </location>
</feature>
<evidence type="ECO:0000256" key="13">
    <source>
        <dbReference type="SAM" id="MobiDB-lite"/>
    </source>
</evidence>
<evidence type="ECO:0000256" key="2">
    <source>
        <dbReference type="ARBA" id="ARBA00005755"/>
    </source>
</evidence>
<keyword evidence="7" id="KW-0863">Zinc-finger</keyword>